<comment type="similarity">
    <text evidence="1">Belongs to the plant acyltransferase family.</text>
</comment>
<dbReference type="Gene3D" id="3.30.559.10">
    <property type="entry name" value="Chloramphenicol acetyltransferase-like domain"/>
    <property type="match status" value="2"/>
</dbReference>
<feature type="non-terminal residue" evidence="5">
    <location>
        <position position="1"/>
    </location>
</feature>
<sequence>MTMGGRITVSKSTLVRPAQETPRRRLWLSSLDLAAPRMHLPSVRFYRHGGNRPDGGDGVPPADNEGSRFFDGERMRRALAEALVPFYPMAGRLGHDGDGRLEIDCNGEGVLFVEADAADTTVDDYGDFAPTAELRRLVPAVGEYTDDVSALPLLLLQVTYFKCGGVCLGVATDHYVSDGMSTSHFVNSWAELCRRGTKISSVPYIDRTLLRAREPPTPSFRHVEYLPPPAALPATTAKLLLSASDESTPPATTAVDIFKLTLSDLARLRAQLPSRVDDVSQPRRLSMYAVVAAHVWRCVSLARGLPPDQPTMLIAAVDGRSRLPLPAGFLGNVVFSATPISEASTVMTRGAAAGVVQAALDRMDGDYCRSALDCLEMQPEHLSDIARRRAATFWYNLVVTSWVRMRIHDADFGWGRPVFMGPGGIAKEGLAFVLPSADGDGSLSVAVCLRAEHMDKFRVLILHPEVARLGFRPDGGDVFRSQVDDDDVMCEVVRRVGVRRQWTRRPSTIDHGGAAPVDDSAVSVASSLDVVGVRSLTAAPPR</sequence>
<evidence type="ECO:0000313" key="5">
    <source>
        <dbReference type="EMBL" id="TVU41645.1"/>
    </source>
</evidence>
<protein>
    <submittedName>
        <fullName evidence="5">Uncharacterized protein</fullName>
    </submittedName>
</protein>
<evidence type="ECO:0000256" key="4">
    <source>
        <dbReference type="SAM" id="MobiDB-lite"/>
    </source>
</evidence>
<keyword evidence="6" id="KW-1185">Reference proteome</keyword>
<keyword evidence="2" id="KW-0808">Transferase</keyword>
<dbReference type="GO" id="GO:0016747">
    <property type="term" value="F:acyltransferase activity, transferring groups other than amino-acyl groups"/>
    <property type="evidence" value="ECO:0007669"/>
    <property type="project" value="TreeGrafter"/>
</dbReference>
<evidence type="ECO:0000256" key="3">
    <source>
        <dbReference type="ARBA" id="ARBA00023315"/>
    </source>
</evidence>
<proteinExistence type="inferred from homology"/>
<dbReference type="InterPro" id="IPR050317">
    <property type="entry name" value="Plant_Fungal_Acyltransferase"/>
</dbReference>
<dbReference type="InterPro" id="IPR023213">
    <property type="entry name" value="CAT-like_dom_sf"/>
</dbReference>
<evidence type="ECO:0000256" key="1">
    <source>
        <dbReference type="ARBA" id="ARBA00009861"/>
    </source>
</evidence>
<name>A0A5J9W149_9POAL</name>
<dbReference type="OrthoDB" id="671439at2759"/>
<reference evidence="5 6" key="1">
    <citation type="journal article" date="2019" name="Sci. Rep.">
        <title>A high-quality genome of Eragrostis curvula grass provides insights into Poaceae evolution and supports new strategies to enhance forage quality.</title>
        <authorList>
            <person name="Carballo J."/>
            <person name="Santos B.A.C.M."/>
            <person name="Zappacosta D."/>
            <person name="Garbus I."/>
            <person name="Selva J.P."/>
            <person name="Gallo C.A."/>
            <person name="Diaz A."/>
            <person name="Albertini E."/>
            <person name="Caccamo M."/>
            <person name="Echenique V."/>
        </authorList>
    </citation>
    <scope>NUCLEOTIDE SEQUENCE [LARGE SCALE GENOMIC DNA]</scope>
    <source>
        <strain evidence="6">cv. Victoria</strain>
        <tissue evidence="5">Leaf</tissue>
    </source>
</reference>
<dbReference type="EMBL" id="RWGY01000007">
    <property type="protein sequence ID" value="TVU41645.1"/>
    <property type="molecule type" value="Genomic_DNA"/>
</dbReference>
<dbReference type="AlphaFoldDB" id="A0A5J9W149"/>
<dbReference type="FunFam" id="3.30.559.10:FF:000008">
    <property type="entry name" value="Tryptamine hydroxycinnamoyl transferase"/>
    <property type="match status" value="1"/>
</dbReference>
<keyword evidence="3" id="KW-0012">Acyltransferase</keyword>
<feature type="region of interest" description="Disordered" evidence="4">
    <location>
        <begin position="46"/>
        <end position="67"/>
    </location>
</feature>
<accession>A0A5J9W149</accession>
<organism evidence="5 6">
    <name type="scientific">Eragrostis curvula</name>
    <name type="common">weeping love grass</name>
    <dbReference type="NCBI Taxonomy" id="38414"/>
    <lineage>
        <taxon>Eukaryota</taxon>
        <taxon>Viridiplantae</taxon>
        <taxon>Streptophyta</taxon>
        <taxon>Embryophyta</taxon>
        <taxon>Tracheophyta</taxon>
        <taxon>Spermatophyta</taxon>
        <taxon>Magnoliopsida</taxon>
        <taxon>Liliopsida</taxon>
        <taxon>Poales</taxon>
        <taxon>Poaceae</taxon>
        <taxon>PACMAD clade</taxon>
        <taxon>Chloridoideae</taxon>
        <taxon>Eragrostideae</taxon>
        <taxon>Eragrostidinae</taxon>
        <taxon>Eragrostis</taxon>
    </lineage>
</organism>
<dbReference type="Gramene" id="TVU41645">
    <property type="protein sequence ID" value="TVU41645"/>
    <property type="gene ID" value="EJB05_15184"/>
</dbReference>
<dbReference type="PANTHER" id="PTHR31642:SF11">
    <property type="entry name" value="SHIKIMATE O-HYDROXYCINNAMOYLTRANSFERASE"/>
    <property type="match status" value="1"/>
</dbReference>
<evidence type="ECO:0000256" key="2">
    <source>
        <dbReference type="ARBA" id="ARBA00022679"/>
    </source>
</evidence>
<gene>
    <name evidence="5" type="ORF">EJB05_15184</name>
</gene>
<comment type="caution">
    <text evidence="5">The sequence shown here is derived from an EMBL/GenBank/DDBJ whole genome shotgun (WGS) entry which is preliminary data.</text>
</comment>
<dbReference type="PANTHER" id="PTHR31642">
    <property type="entry name" value="TRICHOTHECENE 3-O-ACETYLTRANSFERASE"/>
    <property type="match status" value="1"/>
</dbReference>
<evidence type="ECO:0000313" key="6">
    <source>
        <dbReference type="Proteomes" id="UP000324897"/>
    </source>
</evidence>
<dbReference type="Pfam" id="PF02458">
    <property type="entry name" value="Transferase"/>
    <property type="match status" value="1"/>
</dbReference>
<dbReference type="Proteomes" id="UP000324897">
    <property type="component" value="Chromosome 4"/>
</dbReference>